<gene>
    <name evidence="6" type="ORF">ENJ51_06370</name>
</gene>
<dbReference type="InterPro" id="IPR058163">
    <property type="entry name" value="LysR-type_TF_proteobact-type"/>
</dbReference>
<evidence type="ECO:0000313" key="6">
    <source>
        <dbReference type="EMBL" id="HFC92420.1"/>
    </source>
</evidence>
<keyword evidence="4" id="KW-0804">Transcription</keyword>
<dbReference type="PROSITE" id="PS50931">
    <property type="entry name" value="HTH_LYSR"/>
    <property type="match status" value="1"/>
</dbReference>
<keyword evidence="3" id="KW-0238">DNA-binding</keyword>
<proteinExistence type="inferred from homology"/>
<dbReference type="InterPro" id="IPR000847">
    <property type="entry name" value="LysR_HTH_N"/>
</dbReference>
<evidence type="ECO:0000256" key="1">
    <source>
        <dbReference type="ARBA" id="ARBA00009437"/>
    </source>
</evidence>
<reference evidence="6" key="1">
    <citation type="journal article" date="2020" name="mSystems">
        <title>Genome- and Community-Level Interaction Insights into Carbon Utilization and Element Cycling Functions of Hydrothermarchaeota in Hydrothermal Sediment.</title>
        <authorList>
            <person name="Zhou Z."/>
            <person name="Liu Y."/>
            <person name="Xu W."/>
            <person name="Pan J."/>
            <person name="Luo Z.H."/>
            <person name="Li M."/>
        </authorList>
    </citation>
    <scope>NUCLEOTIDE SEQUENCE [LARGE SCALE GENOMIC DNA]</scope>
    <source>
        <strain evidence="6">HyVt-493</strain>
    </source>
</reference>
<organism evidence="6">
    <name type="scientific">Leucothrix mucor</name>
    <dbReference type="NCBI Taxonomy" id="45248"/>
    <lineage>
        <taxon>Bacteria</taxon>
        <taxon>Pseudomonadati</taxon>
        <taxon>Pseudomonadota</taxon>
        <taxon>Gammaproteobacteria</taxon>
        <taxon>Thiotrichales</taxon>
        <taxon>Thiotrichaceae</taxon>
        <taxon>Leucothrix</taxon>
    </lineage>
</organism>
<dbReference type="EMBL" id="DRMS01000239">
    <property type="protein sequence ID" value="HFC92420.1"/>
    <property type="molecule type" value="Genomic_DNA"/>
</dbReference>
<sequence>MSPDLNAMALFVRVIEYKSFTETSKRLGIPISTISRKVSELEKYLGIRLIERSTRNLRLTETGQE</sequence>
<dbReference type="GO" id="GO:0006351">
    <property type="term" value="P:DNA-templated transcription"/>
    <property type="evidence" value="ECO:0007669"/>
    <property type="project" value="TreeGrafter"/>
</dbReference>
<evidence type="ECO:0000259" key="5">
    <source>
        <dbReference type="PROSITE" id="PS50931"/>
    </source>
</evidence>
<dbReference type="AlphaFoldDB" id="A0A7V2WV27"/>
<keyword evidence="2" id="KW-0805">Transcription regulation</keyword>
<dbReference type="PANTHER" id="PTHR30537">
    <property type="entry name" value="HTH-TYPE TRANSCRIPTIONAL REGULATOR"/>
    <property type="match status" value="1"/>
</dbReference>
<protein>
    <submittedName>
        <fullName evidence="6">LysR family transcriptional regulator</fullName>
    </submittedName>
</protein>
<dbReference type="GO" id="GO:0043565">
    <property type="term" value="F:sequence-specific DNA binding"/>
    <property type="evidence" value="ECO:0007669"/>
    <property type="project" value="TreeGrafter"/>
</dbReference>
<dbReference type="InterPro" id="IPR036390">
    <property type="entry name" value="WH_DNA-bd_sf"/>
</dbReference>
<feature type="domain" description="HTH lysR-type" evidence="5">
    <location>
        <begin position="3"/>
        <end position="60"/>
    </location>
</feature>
<dbReference type="InterPro" id="IPR036388">
    <property type="entry name" value="WH-like_DNA-bd_sf"/>
</dbReference>
<evidence type="ECO:0000256" key="3">
    <source>
        <dbReference type="ARBA" id="ARBA00023125"/>
    </source>
</evidence>
<dbReference type="GO" id="GO:0003700">
    <property type="term" value="F:DNA-binding transcription factor activity"/>
    <property type="evidence" value="ECO:0007669"/>
    <property type="project" value="InterPro"/>
</dbReference>
<comment type="caution">
    <text evidence="6">The sequence shown here is derived from an EMBL/GenBank/DDBJ whole genome shotgun (WGS) entry which is preliminary data.</text>
</comment>
<feature type="non-terminal residue" evidence="6">
    <location>
        <position position="65"/>
    </location>
</feature>
<dbReference type="Proteomes" id="UP000885750">
    <property type="component" value="Unassembled WGS sequence"/>
</dbReference>
<accession>A0A7V2WV27</accession>
<dbReference type="SUPFAM" id="SSF46785">
    <property type="entry name" value="Winged helix' DNA-binding domain"/>
    <property type="match status" value="1"/>
</dbReference>
<dbReference type="PANTHER" id="PTHR30537:SF68">
    <property type="entry name" value="TRANSCRIPTIONAL REGULATOR-RELATED"/>
    <property type="match status" value="1"/>
</dbReference>
<dbReference type="Gene3D" id="1.10.10.10">
    <property type="entry name" value="Winged helix-like DNA-binding domain superfamily/Winged helix DNA-binding domain"/>
    <property type="match status" value="1"/>
</dbReference>
<name>A0A7V2WV27_LEUMU</name>
<dbReference type="FunFam" id="1.10.10.10:FF:000001">
    <property type="entry name" value="LysR family transcriptional regulator"/>
    <property type="match status" value="1"/>
</dbReference>
<dbReference type="Pfam" id="PF00126">
    <property type="entry name" value="HTH_1"/>
    <property type="match status" value="1"/>
</dbReference>
<comment type="similarity">
    <text evidence="1">Belongs to the LysR transcriptional regulatory family.</text>
</comment>
<evidence type="ECO:0000256" key="4">
    <source>
        <dbReference type="ARBA" id="ARBA00023163"/>
    </source>
</evidence>
<evidence type="ECO:0000256" key="2">
    <source>
        <dbReference type="ARBA" id="ARBA00023015"/>
    </source>
</evidence>